<dbReference type="EMBL" id="CP007130">
    <property type="protein sequence ID" value="AHG93437.1"/>
    <property type="molecule type" value="Genomic_DNA"/>
</dbReference>
<accession>W0RSJ1</accession>
<organism evidence="2 3">
    <name type="scientific">Gemmatirosa kalamazoonensis</name>
    <dbReference type="NCBI Taxonomy" id="861299"/>
    <lineage>
        <taxon>Bacteria</taxon>
        <taxon>Pseudomonadati</taxon>
        <taxon>Gemmatimonadota</taxon>
        <taxon>Gemmatimonadia</taxon>
        <taxon>Gemmatimonadales</taxon>
        <taxon>Gemmatimonadaceae</taxon>
        <taxon>Gemmatirosa</taxon>
    </lineage>
</organism>
<dbReference type="Proteomes" id="UP000019151">
    <property type="component" value="Plasmid 2"/>
</dbReference>
<dbReference type="InParanoid" id="W0RSJ1"/>
<dbReference type="RefSeq" id="WP_025414741.1">
    <property type="nucleotide sequence ID" value="NZ_CP007130.1"/>
</dbReference>
<keyword evidence="1" id="KW-0732">Signal</keyword>
<feature type="chain" id="PRO_5004794602" evidence="1">
    <location>
        <begin position="33"/>
        <end position="284"/>
    </location>
</feature>
<dbReference type="InterPro" id="IPR013424">
    <property type="entry name" value="Ice-binding_C"/>
</dbReference>
<dbReference type="NCBIfam" id="TIGR02595">
    <property type="entry name" value="PEP_CTERM"/>
    <property type="match status" value="1"/>
</dbReference>
<sequence>MTFRTTLPRPVHACRVAGFLLAASAVAVPAAAQTTTYVSGQVVDAATGAQDLQALLGAASLTTHAALPGASAAAAIDVAGGAAHLYAGTSGSTHSATASAAFGYHVTLTNTGGPATVAPMQLFLDGIFRQTIPGSTDGTPYANVIGRAWDINSGRLVSSVDLWLFGDDATPAQHAWDALLLPRPAIVGGATTFRIDWSYTVAADAGWEADFQNTARIFFPTVNGIAWSADAGVLTQQARPAWAQDERVDYEVDPSSTTTPEPMTIALLGTGLLALGAVARRRRV</sequence>
<keyword evidence="2" id="KW-0614">Plasmid</keyword>
<reference evidence="2 3" key="1">
    <citation type="journal article" date="2014" name="Genome Announc.">
        <title>Genome Sequence and Methylome of Soil Bacterium Gemmatirosa kalamazoonensis KBS708T, a Member of the Rarely Cultivated Gemmatimonadetes Phylum.</title>
        <authorList>
            <person name="Debruyn J.M."/>
            <person name="Radosevich M."/>
            <person name="Wommack K.E."/>
            <person name="Polson S.W."/>
            <person name="Hauser L.J."/>
            <person name="Fawaz M.N."/>
            <person name="Korlach J."/>
            <person name="Tsai Y.C."/>
        </authorList>
    </citation>
    <scope>NUCLEOTIDE SEQUENCE [LARGE SCALE GENOMIC DNA]</scope>
    <source>
        <strain evidence="2 3">KBS708</strain>
        <plasmid evidence="3">Plasmid 2</plasmid>
    </source>
</reference>
<evidence type="ECO:0000313" key="3">
    <source>
        <dbReference type="Proteomes" id="UP000019151"/>
    </source>
</evidence>
<gene>
    <name evidence="2" type="ORF">J421_5902</name>
</gene>
<geneLocation type="plasmid" evidence="2 3">
    <name>2</name>
</geneLocation>
<feature type="signal peptide" evidence="1">
    <location>
        <begin position="1"/>
        <end position="32"/>
    </location>
</feature>
<protein>
    <submittedName>
        <fullName evidence="2">PEP motif putative anchor domain protein</fullName>
    </submittedName>
</protein>
<proteinExistence type="predicted"/>
<dbReference type="KEGG" id="gba:J421_5902"/>
<keyword evidence="3" id="KW-1185">Reference proteome</keyword>
<evidence type="ECO:0000256" key="1">
    <source>
        <dbReference type="SAM" id="SignalP"/>
    </source>
</evidence>
<dbReference type="HOGENOM" id="CLU_979200_0_0_0"/>
<dbReference type="AlphaFoldDB" id="W0RSJ1"/>
<name>W0RSJ1_9BACT</name>
<evidence type="ECO:0000313" key="2">
    <source>
        <dbReference type="EMBL" id="AHG93437.1"/>
    </source>
</evidence>